<organism evidence="1 2">
    <name type="scientific">Hygrophoropsis aurantiaca</name>
    <dbReference type="NCBI Taxonomy" id="72124"/>
    <lineage>
        <taxon>Eukaryota</taxon>
        <taxon>Fungi</taxon>
        <taxon>Dikarya</taxon>
        <taxon>Basidiomycota</taxon>
        <taxon>Agaricomycotina</taxon>
        <taxon>Agaricomycetes</taxon>
        <taxon>Agaricomycetidae</taxon>
        <taxon>Boletales</taxon>
        <taxon>Coniophorineae</taxon>
        <taxon>Hygrophoropsidaceae</taxon>
        <taxon>Hygrophoropsis</taxon>
    </lineage>
</organism>
<gene>
    <name evidence="1" type="ORF">BJ138DRAFT_1104616</name>
</gene>
<proteinExistence type="predicted"/>
<sequence length="494" mass="55437">MSTPISAQEVQTPTPEPNQQAQPQAFLRGIDLPADFQLPPLDEVRGDAAKIAVFTRHRADADINNNAPWALACIMLHPDLFQWLVLAKPHDTPDDLREGCILTLKIFFRILQEGDEDATRLSMQAKTGSLQFSYPIFHGGVFGSRSSSTIDTFIQVMNAGHKLVDYLMFPEIDRPAEALPYLKILAEIDTLINTETSTLPWIRNPLFYYRYALALALSGSTDAETKLMLERAIKGLMQSDASSTPVKNDVVVTAEAKEFFRKNPDRFLRTSLKQALIRPGQPERHVLTVLGGPAWFDRPAKQTFKTYERADKMCLACGGCEPQKTLFRCSGCQHNWYCSKACQTAGWKTHKIPCREIGDEKRALEALRSSGSDNAQRKSDWMKWRFGPLGANPDAPFHALGLQRDTSRSRTHIIFFNAEYTPHASRDMMHKFRIESAGVYRISDVLPEIEASLGRKPGEGKEYIDGLFANIELNFVQSGGEPRLPATVPLRPEV</sequence>
<evidence type="ECO:0000313" key="2">
    <source>
        <dbReference type="Proteomes" id="UP000790377"/>
    </source>
</evidence>
<dbReference type="Proteomes" id="UP000790377">
    <property type="component" value="Unassembled WGS sequence"/>
</dbReference>
<dbReference type="EMBL" id="MU267941">
    <property type="protein sequence ID" value="KAH7907077.1"/>
    <property type="molecule type" value="Genomic_DNA"/>
</dbReference>
<keyword evidence="2" id="KW-1185">Reference proteome</keyword>
<protein>
    <submittedName>
        <fullName evidence="1">Uncharacterized protein</fullName>
    </submittedName>
</protein>
<evidence type="ECO:0000313" key="1">
    <source>
        <dbReference type="EMBL" id="KAH7907077.1"/>
    </source>
</evidence>
<comment type="caution">
    <text evidence="1">The sequence shown here is derived from an EMBL/GenBank/DDBJ whole genome shotgun (WGS) entry which is preliminary data.</text>
</comment>
<accession>A0ACB8A1N4</accession>
<reference evidence="1" key="1">
    <citation type="journal article" date="2021" name="New Phytol.">
        <title>Evolutionary innovations through gain and loss of genes in the ectomycorrhizal Boletales.</title>
        <authorList>
            <person name="Wu G."/>
            <person name="Miyauchi S."/>
            <person name="Morin E."/>
            <person name="Kuo A."/>
            <person name="Drula E."/>
            <person name="Varga T."/>
            <person name="Kohler A."/>
            <person name="Feng B."/>
            <person name="Cao Y."/>
            <person name="Lipzen A."/>
            <person name="Daum C."/>
            <person name="Hundley H."/>
            <person name="Pangilinan J."/>
            <person name="Johnson J."/>
            <person name="Barry K."/>
            <person name="LaButti K."/>
            <person name="Ng V."/>
            <person name="Ahrendt S."/>
            <person name="Min B."/>
            <person name="Choi I.G."/>
            <person name="Park H."/>
            <person name="Plett J.M."/>
            <person name="Magnuson J."/>
            <person name="Spatafora J.W."/>
            <person name="Nagy L.G."/>
            <person name="Henrissat B."/>
            <person name="Grigoriev I.V."/>
            <person name="Yang Z.L."/>
            <person name="Xu J."/>
            <person name="Martin F.M."/>
        </authorList>
    </citation>
    <scope>NUCLEOTIDE SEQUENCE</scope>
    <source>
        <strain evidence="1">ATCC 28755</strain>
    </source>
</reference>
<name>A0ACB8A1N4_9AGAM</name>